<dbReference type="EMBL" id="LR862129">
    <property type="protein sequence ID" value="CAD1816856.1"/>
    <property type="molecule type" value="Genomic_DNA"/>
</dbReference>
<dbReference type="PANTHER" id="PTHR12242:SF6">
    <property type="entry name" value="PROTEIN ROLLING PROTEIN"/>
    <property type="match status" value="1"/>
</dbReference>
<evidence type="ECO:0000256" key="1">
    <source>
        <dbReference type="SAM" id="Phobius"/>
    </source>
</evidence>
<feature type="transmembrane region" description="Helical" evidence="1">
    <location>
        <begin position="15"/>
        <end position="38"/>
    </location>
</feature>
<gene>
    <name evidence="2" type="ORF">CB5_LOCUS67</name>
</gene>
<keyword evidence="1" id="KW-1133">Transmembrane helix</keyword>
<protein>
    <recommendedName>
        <fullName evidence="3">Protein rolling stone</fullName>
    </recommendedName>
</protein>
<organism evidence="2">
    <name type="scientific">Ananas comosus var. bracteatus</name>
    <name type="common">red pineapple</name>
    <dbReference type="NCBI Taxonomy" id="296719"/>
    <lineage>
        <taxon>Eukaryota</taxon>
        <taxon>Viridiplantae</taxon>
        <taxon>Streptophyta</taxon>
        <taxon>Embryophyta</taxon>
        <taxon>Tracheophyta</taxon>
        <taxon>Spermatophyta</taxon>
        <taxon>Magnoliopsida</taxon>
        <taxon>Liliopsida</taxon>
        <taxon>Poales</taxon>
        <taxon>Bromeliaceae</taxon>
        <taxon>Bromelioideae</taxon>
        <taxon>Ananas</taxon>
    </lineage>
</organism>
<sequence length="318" mass="36266">MDGGDPAELRTWARWEVPICFVILAAPAAASAAAISRVRFDPLKPRDLWIPSWKRMSPLWLLALRGLALFVLCWLLLEMVLLDGAFAFYFYTQWTFTLVIIYFLIATFVSARGCWSYSKHFTADVENRGLLKRDVEENIDSTVNPETNSNGKAIRFGSSYGQGDIEQKAGILENLMQITYQTSAGAVVLTDIVFWGLLVPFLSVEHFSLDLLMGCMHSVNAVFLLLDTALNSMPFPWFRISYFVLWSCIYVAFQWVLHACGFSWWPYPFLELSTPWAPLWYLSLALIHIPCFGLYAVIVKAKVSFLSKFFPQAYIRPC</sequence>
<feature type="transmembrane region" description="Helical" evidence="1">
    <location>
        <begin position="88"/>
        <end position="109"/>
    </location>
</feature>
<evidence type="ECO:0008006" key="3">
    <source>
        <dbReference type="Google" id="ProtNLM"/>
    </source>
</evidence>
<feature type="transmembrane region" description="Helical" evidence="1">
    <location>
        <begin position="178"/>
        <end position="199"/>
    </location>
</feature>
<feature type="transmembrane region" description="Helical" evidence="1">
    <location>
        <begin position="279"/>
        <end position="298"/>
    </location>
</feature>
<dbReference type="PANTHER" id="PTHR12242">
    <property type="entry name" value="OS02G0130600 PROTEIN-RELATED"/>
    <property type="match status" value="1"/>
</dbReference>
<dbReference type="AlphaFoldDB" id="A0A6V7NER3"/>
<feature type="transmembrane region" description="Helical" evidence="1">
    <location>
        <begin position="211"/>
        <end position="230"/>
    </location>
</feature>
<keyword evidence="1" id="KW-0812">Transmembrane</keyword>
<accession>A0A6V7NER3</accession>
<keyword evidence="1" id="KW-0472">Membrane</keyword>
<name>A0A6V7NER3_ANACO</name>
<reference evidence="2" key="1">
    <citation type="submission" date="2020-07" db="EMBL/GenBank/DDBJ databases">
        <authorList>
            <person name="Lin J."/>
        </authorList>
    </citation>
    <scope>NUCLEOTIDE SEQUENCE</scope>
</reference>
<evidence type="ECO:0000313" key="2">
    <source>
        <dbReference type="EMBL" id="CAD1816856.1"/>
    </source>
</evidence>
<proteinExistence type="predicted"/>
<dbReference type="GO" id="GO:0016020">
    <property type="term" value="C:membrane"/>
    <property type="evidence" value="ECO:0007669"/>
    <property type="project" value="TreeGrafter"/>
</dbReference>
<feature type="transmembrane region" description="Helical" evidence="1">
    <location>
        <begin position="242"/>
        <end position="267"/>
    </location>
</feature>
<feature type="transmembrane region" description="Helical" evidence="1">
    <location>
        <begin position="59"/>
        <end position="82"/>
    </location>
</feature>